<reference evidence="2 3" key="1">
    <citation type="submission" date="2019-03" db="EMBL/GenBank/DDBJ databases">
        <title>First draft genome of Liparis tanakae, snailfish: a comprehensive survey of snailfish specific genes.</title>
        <authorList>
            <person name="Kim W."/>
            <person name="Song I."/>
            <person name="Jeong J.-H."/>
            <person name="Kim D."/>
            <person name="Kim S."/>
            <person name="Ryu S."/>
            <person name="Song J.Y."/>
            <person name="Lee S.K."/>
        </authorList>
    </citation>
    <scope>NUCLEOTIDE SEQUENCE [LARGE SCALE GENOMIC DNA]</scope>
    <source>
        <tissue evidence="2">Muscle</tissue>
    </source>
</reference>
<organism evidence="2 3">
    <name type="scientific">Liparis tanakae</name>
    <name type="common">Tanaka's snailfish</name>
    <dbReference type="NCBI Taxonomy" id="230148"/>
    <lineage>
        <taxon>Eukaryota</taxon>
        <taxon>Metazoa</taxon>
        <taxon>Chordata</taxon>
        <taxon>Craniata</taxon>
        <taxon>Vertebrata</taxon>
        <taxon>Euteleostomi</taxon>
        <taxon>Actinopterygii</taxon>
        <taxon>Neopterygii</taxon>
        <taxon>Teleostei</taxon>
        <taxon>Neoteleostei</taxon>
        <taxon>Acanthomorphata</taxon>
        <taxon>Eupercaria</taxon>
        <taxon>Perciformes</taxon>
        <taxon>Cottioidei</taxon>
        <taxon>Cottales</taxon>
        <taxon>Liparidae</taxon>
        <taxon>Liparis</taxon>
    </lineage>
</organism>
<dbReference type="AlphaFoldDB" id="A0A4Z2IKU6"/>
<protein>
    <submittedName>
        <fullName evidence="2">Uncharacterized protein</fullName>
    </submittedName>
</protein>
<evidence type="ECO:0000313" key="3">
    <source>
        <dbReference type="Proteomes" id="UP000314294"/>
    </source>
</evidence>
<comment type="caution">
    <text evidence="2">The sequence shown here is derived from an EMBL/GenBank/DDBJ whole genome shotgun (WGS) entry which is preliminary data.</text>
</comment>
<name>A0A4Z2IKU6_9TELE</name>
<gene>
    <name evidence="2" type="ORF">EYF80_011234</name>
</gene>
<dbReference type="Proteomes" id="UP000314294">
    <property type="component" value="Unassembled WGS sequence"/>
</dbReference>
<evidence type="ECO:0000313" key="2">
    <source>
        <dbReference type="EMBL" id="TNN78639.1"/>
    </source>
</evidence>
<accession>A0A4Z2IKU6</accession>
<proteinExistence type="predicted"/>
<dbReference type="EMBL" id="SRLO01000072">
    <property type="protein sequence ID" value="TNN78639.1"/>
    <property type="molecule type" value="Genomic_DNA"/>
</dbReference>
<sequence>MEHICCAGIASGVTSVRLLFCGLAANTGEADHKHSSVNAARGMSSEVHPSENPSPSDQSRGAPAPQNAQRSKSTAIIIRAGAVDTNGCPPVSCSLGTFG</sequence>
<feature type="region of interest" description="Disordered" evidence="1">
    <location>
        <begin position="28"/>
        <end position="75"/>
    </location>
</feature>
<keyword evidence="3" id="KW-1185">Reference proteome</keyword>
<evidence type="ECO:0000256" key="1">
    <source>
        <dbReference type="SAM" id="MobiDB-lite"/>
    </source>
</evidence>